<dbReference type="InterPro" id="IPR041424">
    <property type="entry name" value="CinA_KH"/>
</dbReference>
<dbReference type="Pfam" id="PF18146">
    <property type="entry name" value="CinA_KH"/>
    <property type="match status" value="1"/>
</dbReference>
<dbReference type="Gene3D" id="3.40.980.10">
    <property type="entry name" value="MoaB/Mog-like domain"/>
    <property type="match status" value="1"/>
</dbReference>
<evidence type="ECO:0000256" key="1">
    <source>
        <dbReference type="HAMAP-Rule" id="MF_00226"/>
    </source>
</evidence>
<evidence type="ECO:0000313" key="4">
    <source>
        <dbReference type="Proteomes" id="UP001596378"/>
    </source>
</evidence>
<dbReference type="SUPFAM" id="SSF53218">
    <property type="entry name" value="Molybdenum cofactor biosynthesis proteins"/>
    <property type="match status" value="1"/>
</dbReference>
<dbReference type="SUPFAM" id="SSF142433">
    <property type="entry name" value="CinA-like"/>
    <property type="match status" value="1"/>
</dbReference>
<keyword evidence="4" id="KW-1185">Reference proteome</keyword>
<dbReference type="Gene3D" id="3.90.950.20">
    <property type="entry name" value="CinA-like"/>
    <property type="match status" value="1"/>
</dbReference>
<organism evidence="3 4">
    <name type="scientific">Cohnella cellulosilytica</name>
    <dbReference type="NCBI Taxonomy" id="986710"/>
    <lineage>
        <taxon>Bacteria</taxon>
        <taxon>Bacillati</taxon>
        <taxon>Bacillota</taxon>
        <taxon>Bacilli</taxon>
        <taxon>Bacillales</taxon>
        <taxon>Paenibacillaceae</taxon>
        <taxon>Cohnella</taxon>
    </lineage>
</organism>
<dbReference type="InterPro" id="IPR008135">
    <property type="entry name" value="Competence-induced_CinA"/>
</dbReference>
<dbReference type="SMART" id="SM00852">
    <property type="entry name" value="MoCF_biosynth"/>
    <property type="match status" value="1"/>
</dbReference>
<dbReference type="Gene3D" id="3.30.70.2860">
    <property type="match status" value="1"/>
</dbReference>
<dbReference type="InterPro" id="IPR050101">
    <property type="entry name" value="CinA"/>
</dbReference>
<sequence>MRAEIIAVGTELLLGQIVNTNAQYLSRGLAELGIDVYYQTVVGDNKRRLIEAIGIAKGRADLLVFTGGLGPTQDDLTRDALAEFLGRGISLHEPTMDKIMKLFADRGSALIESNRRQALLIEGATPLRNDMGLAVGNALSADGISYLLLPGPPREMKPMFNNDGSAWLRERLGAANSLHSVMLKFAGIGESMLEDLLLDLIQAQQDPTIAPYAKEGEVAVRVSTKAVDAEEAARKLEATLTEIRIRTKAFLYAEEDVPIEATVVRLLTERQLTLTLAESCTGGMVSELVTTIPGSAVVYRGGIVSYSNEVKMRQLGVPQELLEGEGAPGAISAETAQAMAEGVRAAMDADFALSVTGNAGPAAAEDKPVGLVYVGLAERGRETRVEKLQLSGDREGIRLRATKRALYMLWQSLSGQLGG</sequence>
<dbReference type="InterPro" id="IPR001453">
    <property type="entry name" value="MoaB/Mog_dom"/>
</dbReference>
<dbReference type="NCBIfam" id="NF001813">
    <property type="entry name" value="PRK00549.1"/>
    <property type="match status" value="1"/>
</dbReference>
<evidence type="ECO:0000259" key="2">
    <source>
        <dbReference type="SMART" id="SM00852"/>
    </source>
</evidence>
<dbReference type="EMBL" id="JBHTAI010000021">
    <property type="protein sequence ID" value="MFC7152183.1"/>
    <property type="molecule type" value="Genomic_DNA"/>
</dbReference>
<proteinExistence type="inferred from homology"/>
<dbReference type="NCBIfam" id="TIGR00200">
    <property type="entry name" value="cinA_nterm"/>
    <property type="match status" value="1"/>
</dbReference>
<evidence type="ECO:0000313" key="3">
    <source>
        <dbReference type="EMBL" id="MFC7152183.1"/>
    </source>
</evidence>
<feature type="domain" description="MoaB/Mog" evidence="2">
    <location>
        <begin position="4"/>
        <end position="171"/>
    </location>
</feature>
<dbReference type="PANTHER" id="PTHR13939">
    <property type="entry name" value="NICOTINAMIDE-NUCLEOTIDE AMIDOHYDROLASE PNCC"/>
    <property type="match status" value="1"/>
</dbReference>
<comment type="similarity">
    <text evidence="1">Belongs to the CinA family.</text>
</comment>
<dbReference type="CDD" id="cd00885">
    <property type="entry name" value="cinA"/>
    <property type="match status" value="1"/>
</dbReference>
<dbReference type="RefSeq" id="WP_378044325.1">
    <property type="nucleotide sequence ID" value="NZ_JBHMDN010000004.1"/>
</dbReference>
<gene>
    <name evidence="1" type="primary">cinA</name>
    <name evidence="3" type="ORF">ACFQMJ_26930</name>
</gene>
<dbReference type="PIRSF" id="PIRSF006728">
    <property type="entry name" value="CinA"/>
    <property type="match status" value="1"/>
</dbReference>
<reference evidence="4" key="1">
    <citation type="journal article" date="2019" name="Int. J. Syst. Evol. Microbiol.">
        <title>The Global Catalogue of Microorganisms (GCM) 10K type strain sequencing project: providing services to taxonomists for standard genome sequencing and annotation.</title>
        <authorList>
            <consortium name="The Broad Institute Genomics Platform"/>
            <consortium name="The Broad Institute Genome Sequencing Center for Infectious Disease"/>
            <person name="Wu L."/>
            <person name="Ma J."/>
        </authorList>
    </citation>
    <scope>NUCLEOTIDE SEQUENCE [LARGE SCALE GENOMIC DNA]</scope>
    <source>
        <strain evidence="4">KCTC 12907</strain>
    </source>
</reference>
<dbReference type="InterPro" id="IPR036653">
    <property type="entry name" value="CinA-like_C"/>
</dbReference>
<dbReference type="Proteomes" id="UP001596378">
    <property type="component" value="Unassembled WGS sequence"/>
</dbReference>
<dbReference type="NCBIfam" id="TIGR00177">
    <property type="entry name" value="molyb_syn"/>
    <property type="match status" value="1"/>
</dbReference>
<dbReference type="Pfam" id="PF02464">
    <property type="entry name" value="CinA"/>
    <property type="match status" value="1"/>
</dbReference>
<protein>
    <recommendedName>
        <fullName evidence="1">Putative competence-damage inducible protein</fullName>
    </recommendedName>
</protein>
<dbReference type="InterPro" id="IPR036425">
    <property type="entry name" value="MoaB/Mog-like_dom_sf"/>
</dbReference>
<comment type="caution">
    <text evidence="3">The sequence shown here is derived from an EMBL/GenBank/DDBJ whole genome shotgun (WGS) entry which is preliminary data.</text>
</comment>
<dbReference type="Pfam" id="PF00994">
    <property type="entry name" value="MoCF_biosynth"/>
    <property type="match status" value="1"/>
</dbReference>
<dbReference type="HAMAP" id="MF_00226_B">
    <property type="entry name" value="CinA_B"/>
    <property type="match status" value="1"/>
</dbReference>
<accession>A0ABW2FG33</accession>
<dbReference type="InterPro" id="IPR008136">
    <property type="entry name" value="CinA_C"/>
</dbReference>
<name>A0ABW2FG33_9BACL</name>
<dbReference type="PANTHER" id="PTHR13939:SF0">
    <property type="entry name" value="NMN AMIDOHYDROLASE-LIKE PROTEIN YFAY"/>
    <property type="match status" value="1"/>
</dbReference>
<dbReference type="NCBIfam" id="TIGR00199">
    <property type="entry name" value="PncC_domain"/>
    <property type="match status" value="1"/>
</dbReference>